<dbReference type="PANTHER" id="PTHR10003">
    <property type="entry name" value="SUPEROXIDE DISMUTASE CU-ZN -RELATED"/>
    <property type="match status" value="1"/>
</dbReference>
<feature type="signal peptide" evidence="9">
    <location>
        <begin position="1"/>
        <end position="20"/>
    </location>
</feature>
<dbReference type="OrthoDB" id="2015551at2759"/>
<gene>
    <name evidence="11" type="primary">SODCP</name>
</gene>
<name>A0A034WMM4_BACDO</name>
<reference evidence="11" key="1">
    <citation type="journal article" date="2014" name="BMC Genomics">
        <title>Characterizing the developmental transcriptome of the oriental fruit fly, Bactrocera dorsalis (Diptera: Tephritidae) through comparative genomic analysis with Drosophila melanogaster utilizing modENCODE datasets.</title>
        <authorList>
            <person name="Geib S.M."/>
            <person name="Calla B."/>
            <person name="Hall B."/>
            <person name="Hou S."/>
            <person name="Manoukis N.C."/>
        </authorList>
    </citation>
    <scope>NUCLEOTIDE SEQUENCE</scope>
    <source>
        <strain evidence="11">Punador</strain>
    </source>
</reference>
<comment type="cofactor">
    <cofactor evidence="8">
        <name>Cu cation</name>
        <dbReference type="ChEBI" id="CHEBI:23378"/>
    </cofactor>
    <text evidence="8">Binds 1 copper ion per subunit.</text>
</comment>
<dbReference type="FunFam" id="2.60.40.200:FF:000001">
    <property type="entry name" value="Superoxide dismutase [Cu-Zn]"/>
    <property type="match status" value="1"/>
</dbReference>
<evidence type="ECO:0000256" key="9">
    <source>
        <dbReference type="SAM" id="SignalP"/>
    </source>
</evidence>
<dbReference type="CDD" id="cd00305">
    <property type="entry name" value="Cu-Zn_Superoxide_Dismutase"/>
    <property type="match status" value="1"/>
</dbReference>
<keyword evidence="9" id="KW-0732">Signal</keyword>
<dbReference type="InterPro" id="IPR001424">
    <property type="entry name" value="SOD_Cu_Zn_dom"/>
</dbReference>
<evidence type="ECO:0000256" key="5">
    <source>
        <dbReference type="ARBA" id="ARBA00023002"/>
    </source>
</evidence>
<keyword evidence="5 8" id="KW-0560">Oxidoreductase</keyword>
<dbReference type="InterPro" id="IPR036423">
    <property type="entry name" value="SOD-like_Cu/Zn_dom_sf"/>
</dbReference>
<feature type="domain" description="Superoxide dismutase copper/zinc binding" evidence="10">
    <location>
        <begin position="38"/>
        <end position="173"/>
    </location>
</feature>
<evidence type="ECO:0000256" key="3">
    <source>
        <dbReference type="ARBA" id="ARBA00022833"/>
    </source>
</evidence>
<organism evidence="11">
    <name type="scientific">Bactrocera dorsalis</name>
    <name type="common">Oriental fruit fly</name>
    <name type="synonym">Dacus dorsalis</name>
    <dbReference type="NCBI Taxonomy" id="27457"/>
    <lineage>
        <taxon>Eukaryota</taxon>
        <taxon>Metazoa</taxon>
        <taxon>Ecdysozoa</taxon>
        <taxon>Arthropoda</taxon>
        <taxon>Hexapoda</taxon>
        <taxon>Insecta</taxon>
        <taxon>Pterygota</taxon>
        <taxon>Neoptera</taxon>
        <taxon>Endopterygota</taxon>
        <taxon>Diptera</taxon>
        <taxon>Brachycera</taxon>
        <taxon>Muscomorpha</taxon>
        <taxon>Tephritoidea</taxon>
        <taxon>Tephritidae</taxon>
        <taxon>Bactrocera</taxon>
        <taxon>Bactrocera</taxon>
    </lineage>
</organism>
<comment type="similarity">
    <text evidence="1 8">Belongs to the Cu-Zn superoxide dismutase family.</text>
</comment>
<keyword evidence="2 8" id="KW-0479">Metal-binding</keyword>
<protein>
    <recommendedName>
        <fullName evidence="8">Superoxide dismutase [Cu-Zn]</fullName>
        <ecNumber evidence="8">1.15.1.1</ecNumber>
    </recommendedName>
</protein>
<proteinExistence type="inferred from homology"/>
<dbReference type="EMBL" id="GAKP01003532">
    <property type="protein sequence ID" value="JAC55420.1"/>
    <property type="molecule type" value="Transcribed_RNA"/>
</dbReference>
<dbReference type="GO" id="GO:0004784">
    <property type="term" value="F:superoxide dismutase activity"/>
    <property type="evidence" value="ECO:0007669"/>
    <property type="project" value="UniProtKB-EC"/>
</dbReference>
<comment type="function">
    <text evidence="8">Destroys radicals which are normally produced within the cells and which are toxic to biological systems.</text>
</comment>
<evidence type="ECO:0000259" key="10">
    <source>
        <dbReference type="Pfam" id="PF00080"/>
    </source>
</evidence>
<dbReference type="AlphaFoldDB" id="A0A034WMM4"/>
<dbReference type="PRINTS" id="PR00068">
    <property type="entry name" value="CUZNDISMTASE"/>
</dbReference>
<evidence type="ECO:0000256" key="8">
    <source>
        <dbReference type="RuleBase" id="RU000393"/>
    </source>
</evidence>
<dbReference type="GO" id="GO:0005507">
    <property type="term" value="F:copper ion binding"/>
    <property type="evidence" value="ECO:0007669"/>
    <property type="project" value="InterPro"/>
</dbReference>
<evidence type="ECO:0000256" key="7">
    <source>
        <dbReference type="ARBA" id="ARBA00049204"/>
    </source>
</evidence>
<dbReference type="Pfam" id="PF00080">
    <property type="entry name" value="Sod_Cu"/>
    <property type="match status" value="1"/>
</dbReference>
<dbReference type="Gene3D" id="2.60.40.200">
    <property type="entry name" value="Superoxide dismutase, copper/zinc binding domain"/>
    <property type="match status" value="1"/>
</dbReference>
<keyword evidence="3 8" id="KW-0862">Zinc</keyword>
<evidence type="ECO:0000313" key="11">
    <source>
        <dbReference type="EMBL" id="JAC55420.1"/>
    </source>
</evidence>
<evidence type="ECO:0000256" key="4">
    <source>
        <dbReference type="ARBA" id="ARBA00022862"/>
    </source>
</evidence>
<keyword evidence="6 8" id="KW-0186">Copper</keyword>
<dbReference type="SUPFAM" id="SSF49329">
    <property type="entry name" value="Cu,Zn superoxide dismutase-like"/>
    <property type="match status" value="1"/>
</dbReference>
<dbReference type="InterPro" id="IPR024134">
    <property type="entry name" value="SOD_Cu/Zn_/chaperone"/>
</dbReference>
<evidence type="ECO:0000256" key="6">
    <source>
        <dbReference type="ARBA" id="ARBA00023008"/>
    </source>
</evidence>
<dbReference type="PROSITE" id="PS00087">
    <property type="entry name" value="SOD_CU_ZN_1"/>
    <property type="match status" value="1"/>
</dbReference>
<dbReference type="InterPro" id="IPR018152">
    <property type="entry name" value="SOD_Cu/Zn_BS"/>
</dbReference>
<accession>A0A034WMM4</accession>
<feature type="chain" id="PRO_5001558031" description="Superoxide dismutase [Cu-Zn]" evidence="9">
    <location>
        <begin position="21"/>
        <end position="222"/>
    </location>
</feature>
<dbReference type="EC" id="1.15.1.1" evidence="8"/>
<dbReference type="PROSITE" id="PS00332">
    <property type="entry name" value="SOD_CU_ZN_2"/>
    <property type="match status" value="1"/>
</dbReference>
<sequence length="222" mass="23612">MHSHYALIVTLALCAVSALAQKSSTMEAIAYLAGTSTVKGNVTFIQNGCSENVHVRVYLEGLTPGKHGFHVHEKGDLTGGCVSTGAHFNPDKMDHGAPGDEVRHVGDLGNIEADANGIVDTTFTDHLISLTGKRTIVGRGLVVHELTDDLGKGTHPDSKKTGNAGGRLACGVIGVKAYTPPQVPAVSCEPTFYVPHQQPHDHVVYPILTSSLPYPYALPYFY</sequence>
<comment type="catalytic activity">
    <reaction evidence="7 8">
        <text>2 superoxide + 2 H(+) = H2O2 + O2</text>
        <dbReference type="Rhea" id="RHEA:20696"/>
        <dbReference type="ChEBI" id="CHEBI:15378"/>
        <dbReference type="ChEBI" id="CHEBI:15379"/>
        <dbReference type="ChEBI" id="CHEBI:16240"/>
        <dbReference type="ChEBI" id="CHEBI:18421"/>
        <dbReference type="EC" id="1.15.1.1"/>
    </reaction>
</comment>
<evidence type="ECO:0000256" key="1">
    <source>
        <dbReference type="ARBA" id="ARBA00010457"/>
    </source>
</evidence>
<comment type="cofactor">
    <cofactor evidence="8">
        <name>Zn(2+)</name>
        <dbReference type="ChEBI" id="CHEBI:29105"/>
    </cofactor>
    <text evidence="8">Binds 1 zinc ion per subunit.</text>
</comment>
<keyword evidence="4" id="KW-0049">Antioxidant</keyword>
<evidence type="ECO:0000256" key="2">
    <source>
        <dbReference type="ARBA" id="ARBA00022723"/>
    </source>
</evidence>